<evidence type="ECO:0000256" key="3">
    <source>
        <dbReference type="ARBA" id="ARBA00012027"/>
    </source>
</evidence>
<dbReference type="GO" id="GO:0016891">
    <property type="term" value="F:RNA endonuclease activity producing 5'-phosphomonoesters, hydrolytic mechanism"/>
    <property type="evidence" value="ECO:0007669"/>
    <property type="project" value="TreeGrafter"/>
</dbReference>
<evidence type="ECO:0000256" key="4">
    <source>
        <dbReference type="ARBA" id="ARBA00022801"/>
    </source>
</evidence>
<dbReference type="KEGG" id="sdyn:Mal52_07610"/>
<dbReference type="SUPFAM" id="SSF56024">
    <property type="entry name" value="Phospholipase D/nuclease"/>
    <property type="match status" value="1"/>
</dbReference>
<keyword evidence="4 8" id="KW-0378">Hydrolase</keyword>
<dbReference type="GO" id="GO:0004630">
    <property type="term" value="F:phospholipase D activity"/>
    <property type="evidence" value="ECO:0007669"/>
    <property type="project" value="UniProtKB-EC"/>
</dbReference>
<organism evidence="8 9">
    <name type="scientific">Symmachiella dynata</name>
    <dbReference type="NCBI Taxonomy" id="2527995"/>
    <lineage>
        <taxon>Bacteria</taxon>
        <taxon>Pseudomonadati</taxon>
        <taxon>Planctomycetota</taxon>
        <taxon>Planctomycetia</taxon>
        <taxon>Planctomycetales</taxon>
        <taxon>Planctomycetaceae</taxon>
        <taxon>Symmachiella</taxon>
    </lineage>
</organism>
<dbReference type="Gene3D" id="3.30.870.10">
    <property type="entry name" value="Endonuclease Chain A"/>
    <property type="match status" value="1"/>
</dbReference>
<evidence type="ECO:0000256" key="2">
    <source>
        <dbReference type="ARBA" id="ARBA00008664"/>
    </source>
</evidence>
<evidence type="ECO:0000256" key="5">
    <source>
        <dbReference type="ARBA" id="ARBA00022963"/>
    </source>
</evidence>
<protein>
    <recommendedName>
        <fullName evidence="3">phospholipase D</fullName>
        <ecNumber evidence="3">3.1.4.4</ecNumber>
    </recommendedName>
</protein>
<evidence type="ECO:0000313" key="8">
    <source>
        <dbReference type="EMBL" id="QDU42305.1"/>
    </source>
</evidence>
<dbReference type="EC" id="3.1.4.4" evidence="3"/>
<dbReference type="Proteomes" id="UP000319383">
    <property type="component" value="Chromosome"/>
</dbReference>
<dbReference type="InterPro" id="IPR025202">
    <property type="entry name" value="PLD-like_dom"/>
</dbReference>
<sequence>MHDEQLAEYLTETLEDYRMSRAEKRELAKRLTHIDLDKHRLARCHSLAFDIARQSTVPANADLTLDWLEEVTKVLRRSAEESPEGNTDTCFSPGDHCWQKINGLFRAARSRADVCVFTITDDRITNEILAVHKRGLKLRIITDNDKAFDTGSDTERLAKAGVPVKIDRTSNHMHHKFALFDRKQLLTGSYNWTRSAAQYNEENYIITDDRALLVPFEKEFERLWKECDAF</sequence>
<name>A0A517ZIK7_9PLAN</name>
<evidence type="ECO:0000313" key="9">
    <source>
        <dbReference type="Proteomes" id="UP000319383"/>
    </source>
</evidence>
<comment type="catalytic activity">
    <reaction evidence="1">
        <text>a 1,2-diacyl-sn-glycero-3-phosphocholine + H2O = a 1,2-diacyl-sn-glycero-3-phosphate + choline + H(+)</text>
        <dbReference type="Rhea" id="RHEA:14445"/>
        <dbReference type="ChEBI" id="CHEBI:15354"/>
        <dbReference type="ChEBI" id="CHEBI:15377"/>
        <dbReference type="ChEBI" id="CHEBI:15378"/>
        <dbReference type="ChEBI" id="CHEBI:57643"/>
        <dbReference type="ChEBI" id="CHEBI:58608"/>
        <dbReference type="EC" id="3.1.4.4"/>
    </reaction>
</comment>
<dbReference type="CDD" id="cd09171">
    <property type="entry name" value="PLDc_vPLD6_like"/>
    <property type="match status" value="1"/>
</dbReference>
<dbReference type="InterPro" id="IPR051406">
    <property type="entry name" value="PLD_domain"/>
</dbReference>
<keyword evidence="9" id="KW-1185">Reference proteome</keyword>
<evidence type="ECO:0000256" key="1">
    <source>
        <dbReference type="ARBA" id="ARBA00000798"/>
    </source>
</evidence>
<keyword evidence="6" id="KW-0443">Lipid metabolism</keyword>
<dbReference type="PANTHER" id="PTHR43856:SF1">
    <property type="entry name" value="MITOCHONDRIAL CARDIOLIPIN HYDROLASE"/>
    <property type="match status" value="1"/>
</dbReference>
<comment type="similarity">
    <text evidence="2">Belongs to the phospholipase D family.</text>
</comment>
<dbReference type="RefSeq" id="WP_145374369.1">
    <property type="nucleotide sequence ID" value="NZ_CP036276.1"/>
</dbReference>
<dbReference type="PROSITE" id="PS50035">
    <property type="entry name" value="PLD"/>
    <property type="match status" value="1"/>
</dbReference>
<dbReference type="GO" id="GO:0006793">
    <property type="term" value="P:phosphorus metabolic process"/>
    <property type="evidence" value="ECO:0007669"/>
    <property type="project" value="UniProtKB-ARBA"/>
</dbReference>
<evidence type="ECO:0000256" key="6">
    <source>
        <dbReference type="ARBA" id="ARBA00023098"/>
    </source>
</evidence>
<dbReference type="EMBL" id="CP036276">
    <property type="protein sequence ID" value="QDU42305.1"/>
    <property type="molecule type" value="Genomic_DNA"/>
</dbReference>
<accession>A0A517ZIK7</accession>
<evidence type="ECO:0000259" key="7">
    <source>
        <dbReference type="PROSITE" id="PS50035"/>
    </source>
</evidence>
<dbReference type="PANTHER" id="PTHR43856">
    <property type="entry name" value="CARDIOLIPIN HYDROLASE"/>
    <property type="match status" value="1"/>
</dbReference>
<proteinExistence type="inferred from homology"/>
<dbReference type="AlphaFoldDB" id="A0A517ZIK7"/>
<reference evidence="8 9" key="1">
    <citation type="submission" date="2019-02" db="EMBL/GenBank/DDBJ databases">
        <title>Deep-cultivation of Planctomycetes and their phenomic and genomic characterization uncovers novel biology.</title>
        <authorList>
            <person name="Wiegand S."/>
            <person name="Jogler M."/>
            <person name="Boedeker C."/>
            <person name="Pinto D."/>
            <person name="Vollmers J."/>
            <person name="Rivas-Marin E."/>
            <person name="Kohn T."/>
            <person name="Peeters S.H."/>
            <person name="Heuer A."/>
            <person name="Rast P."/>
            <person name="Oberbeckmann S."/>
            <person name="Bunk B."/>
            <person name="Jeske O."/>
            <person name="Meyerdierks A."/>
            <person name="Storesund J.E."/>
            <person name="Kallscheuer N."/>
            <person name="Luecker S."/>
            <person name="Lage O.M."/>
            <person name="Pohl T."/>
            <person name="Merkel B.J."/>
            <person name="Hornburger P."/>
            <person name="Mueller R.-W."/>
            <person name="Bruemmer F."/>
            <person name="Labrenz M."/>
            <person name="Spormann A.M."/>
            <person name="Op den Camp H."/>
            <person name="Overmann J."/>
            <person name="Amann R."/>
            <person name="Jetten M.S.M."/>
            <person name="Mascher T."/>
            <person name="Medema M.H."/>
            <person name="Devos D.P."/>
            <person name="Kaster A.-K."/>
            <person name="Ovreas L."/>
            <person name="Rohde M."/>
            <person name="Galperin M.Y."/>
            <person name="Jogler C."/>
        </authorList>
    </citation>
    <scope>NUCLEOTIDE SEQUENCE [LARGE SCALE GENOMIC DNA]</scope>
    <source>
        <strain evidence="8 9">Mal52</strain>
    </source>
</reference>
<gene>
    <name evidence="8" type="primary">pld</name>
    <name evidence="8" type="ORF">Mal52_07610</name>
</gene>
<dbReference type="Pfam" id="PF13091">
    <property type="entry name" value="PLDc_2"/>
    <property type="match status" value="1"/>
</dbReference>
<keyword evidence="5" id="KW-0442">Lipid degradation</keyword>
<feature type="domain" description="PLD phosphodiesterase" evidence="7">
    <location>
        <begin position="169"/>
        <end position="196"/>
    </location>
</feature>
<dbReference type="InterPro" id="IPR001736">
    <property type="entry name" value="PLipase_D/transphosphatidylase"/>
</dbReference>
<dbReference type="GO" id="GO:0016042">
    <property type="term" value="P:lipid catabolic process"/>
    <property type="evidence" value="ECO:0007669"/>
    <property type="project" value="UniProtKB-KW"/>
</dbReference>